<evidence type="ECO:0008006" key="3">
    <source>
        <dbReference type="Google" id="ProtNLM"/>
    </source>
</evidence>
<dbReference type="AlphaFoldDB" id="A0A939LRU6"/>
<gene>
    <name evidence="1" type="ORF">J4G33_16480</name>
</gene>
<evidence type="ECO:0000313" key="2">
    <source>
        <dbReference type="Proteomes" id="UP000664209"/>
    </source>
</evidence>
<proteinExistence type="predicted"/>
<evidence type="ECO:0000313" key="1">
    <source>
        <dbReference type="EMBL" id="MBO1753406.1"/>
    </source>
</evidence>
<accession>A0A939LRU6</accession>
<dbReference type="InterPro" id="IPR029068">
    <property type="entry name" value="Glyas_Bleomycin-R_OHBP_Dase"/>
</dbReference>
<reference evidence="1" key="1">
    <citation type="submission" date="2021-03" db="EMBL/GenBank/DDBJ databases">
        <title>Actinotalea soli sp. nov., isolated from soil.</title>
        <authorList>
            <person name="Ping W."/>
            <person name="Zhang J."/>
        </authorList>
    </citation>
    <scope>NUCLEOTIDE SEQUENCE</scope>
    <source>
        <strain evidence="1">BY-33</strain>
    </source>
</reference>
<sequence>MTGVTPARLAGLVRRRRSGRCTQHHLDTSLWPPSCIGGPSRDEDLVPRIQLSNVYVDDQAKARASYTEVLGFVPRTDIPVGELRWLTVGWCARCSRALPAPVPDVAARRNQAG</sequence>
<name>A0A939LRU6_9CELL</name>
<dbReference type="EMBL" id="JAGEMK010000012">
    <property type="protein sequence ID" value="MBO1753406.1"/>
    <property type="molecule type" value="Genomic_DNA"/>
</dbReference>
<dbReference type="Gene3D" id="3.10.180.10">
    <property type="entry name" value="2,3-Dihydroxybiphenyl 1,2-Dioxygenase, domain 1"/>
    <property type="match status" value="1"/>
</dbReference>
<protein>
    <recommendedName>
        <fullName evidence="3">Glyoxalase/fosfomycin resistance/dioxygenase domain-containing protein</fullName>
    </recommendedName>
</protein>
<keyword evidence="2" id="KW-1185">Reference proteome</keyword>
<dbReference type="SUPFAM" id="SSF54593">
    <property type="entry name" value="Glyoxalase/Bleomycin resistance protein/Dihydroxybiphenyl dioxygenase"/>
    <property type="match status" value="1"/>
</dbReference>
<organism evidence="1 2">
    <name type="scientific">Actinotalea soli</name>
    <dbReference type="NCBI Taxonomy" id="2819234"/>
    <lineage>
        <taxon>Bacteria</taxon>
        <taxon>Bacillati</taxon>
        <taxon>Actinomycetota</taxon>
        <taxon>Actinomycetes</taxon>
        <taxon>Micrococcales</taxon>
        <taxon>Cellulomonadaceae</taxon>
        <taxon>Actinotalea</taxon>
    </lineage>
</organism>
<dbReference type="Proteomes" id="UP000664209">
    <property type="component" value="Unassembled WGS sequence"/>
</dbReference>
<comment type="caution">
    <text evidence="1">The sequence shown here is derived from an EMBL/GenBank/DDBJ whole genome shotgun (WGS) entry which is preliminary data.</text>
</comment>
<dbReference type="RefSeq" id="WP_208057094.1">
    <property type="nucleotide sequence ID" value="NZ_JAGEMK010000012.1"/>
</dbReference>